<keyword evidence="6" id="KW-1185">Reference proteome</keyword>
<feature type="transmembrane region" description="Helical" evidence="3">
    <location>
        <begin position="228"/>
        <end position="250"/>
    </location>
</feature>
<feature type="transmembrane region" description="Helical" evidence="3">
    <location>
        <begin position="12"/>
        <end position="30"/>
    </location>
</feature>
<dbReference type="EMBL" id="JACHHF010000003">
    <property type="protein sequence ID" value="MBB5175787.1"/>
    <property type="molecule type" value="Genomic_DNA"/>
</dbReference>
<reference evidence="5 6" key="1">
    <citation type="submission" date="2020-08" db="EMBL/GenBank/DDBJ databases">
        <title>Genomic Encyclopedia of Type Strains, Phase IV (KMG-IV): sequencing the most valuable type-strain genomes for metagenomic binning, comparative biology and taxonomic classification.</title>
        <authorList>
            <person name="Goeker M."/>
        </authorList>
    </citation>
    <scope>NUCLEOTIDE SEQUENCE [LARGE SCALE GENOMIC DNA]</scope>
    <source>
        <strain evidence="5 6">DSM 19163</strain>
    </source>
</reference>
<dbReference type="GO" id="GO:0016020">
    <property type="term" value="C:membrane"/>
    <property type="evidence" value="ECO:0007669"/>
    <property type="project" value="TreeGrafter"/>
</dbReference>
<dbReference type="AlphaFoldDB" id="A0A9Q2CZH8"/>
<feature type="transmembrane region" description="Helical" evidence="3">
    <location>
        <begin position="296"/>
        <end position="316"/>
    </location>
</feature>
<dbReference type="PANTHER" id="PTHR23028">
    <property type="entry name" value="ACETYLTRANSFERASE"/>
    <property type="match status" value="1"/>
</dbReference>
<dbReference type="GO" id="GO:0016747">
    <property type="term" value="F:acyltransferase activity, transferring groups other than amino-acyl groups"/>
    <property type="evidence" value="ECO:0007669"/>
    <property type="project" value="InterPro"/>
</dbReference>
<dbReference type="RefSeq" id="WP_183673401.1">
    <property type="nucleotide sequence ID" value="NZ_CBCRYX010000002.1"/>
</dbReference>
<keyword evidence="3" id="KW-0472">Membrane</keyword>
<evidence type="ECO:0000256" key="2">
    <source>
        <dbReference type="ARBA" id="ARBA00007400"/>
    </source>
</evidence>
<feature type="transmembrane region" description="Helical" evidence="3">
    <location>
        <begin position="160"/>
        <end position="179"/>
    </location>
</feature>
<proteinExistence type="inferred from homology"/>
<dbReference type="Proteomes" id="UP000579136">
    <property type="component" value="Unassembled WGS sequence"/>
</dbReference>
<evidence type="ECO:0000256" key="1">
    <source>
        <dbReference type="ARBA" id="ARBA00004370"/>
    </source>
</evidence>
<evidence type="ECO:0000256" key="3">
    <source>
        <dbReference type="SAM" id="Phobius"/>
    </source>
</evidence>
<dbReference type="InterPro" id="IPR002656">
    <property type="entry name" value="Acyl_transf_3_dom"/>
</dbReference>
<evidence type="ECO:0000313" key="6">
    <source>
        <dbReference type="Proteomes" id="UP000579136"/>
    </source>
</evidence>
<name>A0A9Q2CZH8_9STAP</name>
<protein>
    <submittedName>
        <fullName evidence="5">Peptidoglycan/LPS O-acetylase OafA/YrhL</fullName>
    </submittedName>
</protein>
<feature type="transmembrane region" description="Helical" evidence="3">
    <location>
        <begin position="87"/>
        <end position="104"/>
    </location>
</feature>
<comment type="caution">
    <text evidence="5">The sequence shown here is derived from an EMBL/GenBank/DDBJ whole genome shotgun (WGS) entry which is preliminary data.</text>
</comment>
<evidence type="ECO:0000313" key="5">
    <source>
        <dbReference type="EMBL" id="MBB5175787.1"/>
    </source>
</evidence>
<feature type="transmembrane region" description="Helical" evidence="3">
    <location>
        <begin position="262"/>
        <end position="284"/>
    </location>
</feature>
<keyword evidence="3" id="KW-1133">Transmembrane helix</keyword>
<keyword evidence="3" id="KW-0812">Transmembrane</keyword>
<dbReference type="InterPro" id="IPR050879">
    <property type="entry name" value="Acyltransferase_3"/>
</dbReference>
<organism evidence="5 6">
    <name type="scientific">Nosocomiicoccus ampullae</name>
    <dbReference type="NCBI Taxonomy" id="489910"/>
    <lineage>
        <taxon>Bacteria</taxon>
        <taxon>Bacillati</taxon>
        <taxon>Bacillota</taxon>
        <taxon>Bacilli</taxon>
        <taxon>Bacillales</taxon>
        <taxon>Staphylococcaceae</taxon>
        <taxon>Nosocomiicoccus</taxon>
    </lineage>
</organism>
<evidence type="ECO:0000259" key="4">
    <source>
        <dbReference type="Pfam" id="PF01757"/>
    </source>
</evidence>
<sequence length="343" mass="39686">MNQKRITEIDALRGIAALFVVLYHYTFHYGRRFGHLSSDYNTEIFSYGHYGVQLFFIISGFVIFMSVRRGRSAGDFLIKRAFRLYPAYIAAIVITFIVLNSSAIDIQRTIPEMILNMTMFQEFFGIRNIDGSYWSLRVELTFYIMMGVVMLLDKTKVMKVVILMLIGGMIVQVQSLIAPNDMIQWVERFSTANYIQMFVIGIMLHEIWSNGLHRKYVGVIAISVLYDFIFEGVTNGLFTLTFIGIFALILRGKLKFLNNKVLLYLGSISYPLYLIHQNIGYTLIHIMEDYGLTHEIWIIVPTLVSILLAHSILHVVEKPSQNFLFKHYKLIRDNLNKNVSSIR</sequence>
<dbReference type="Pfam" id="PF01757">
    <property type="entry name" value="Acyl_transf_3"/>
    <property type="match status" value="1"/>
</dbReference>
<feature type="domain" description="Acyltransferase 3" evidence="4">
    <location>
        <begin position="7"/>
        <end position="308"/>
    </location>
</feature>
<comment type="subcellular location">
    <subcellularLocation>
        <location evidence="1">Membrane</location>
    </subcellularLocation>
</comment>
<feature type="transmembrane region" description="Helical" evidence="3">
    <location>
        <begin position="50"/>
        <end position="67"/>
    </location>
</feature>
<accession>A0A9Q2CZH8</accession>
<gene>
    <name evidence="5" type="ORF">HNQ45_000662</name>
</gene>
<dbReference type="GO" id="GO:0009103">
    <property type="term" value="P:lipopolysaccharide biosynthetic process"/>
    <property type="evidence" value="ECO:0007669"/>
    <property type="project" value="TreeGrafter"/>
</dbReference>
<dbReference type="PANTHER" id="PTHR23028:SF53">
    <property type="entry name" value="ACYL_TRANSF_3 DOMAIN-CONTAINING PROTEIN"/>
    <property type="match status" value="1"/>
</dbReference>
<comment type="similarity">
    <text evidence="2">Belongs to the acyltransferase 3 family.</text>
</comment>